<name>F2Q983_SALET</name>
<protein>
    <submittedName>
        <fullName evidence="1">Uncharacterized protein</fullName>
    </submittedName>
</protein>
<accession>F2Q983</accession>
<sequence length="139" mass="15736">MSAITTRHSVRTVPVFLQTTVIMSEINPRQARYADIYAELIDQMQSVRVILEQMEGHEYAAISTYMNNMEAIARFYEEAEGNLSEPGFLNYLKQNDLNLFIEILAVGRAISLMKNLLVNIRQLFLGTDNGPGHQGAIQE</sequence>
<gene>
    <name evidence="1" type="ORF">CTnscr_016</name>
</gene>
<evidence type="ECO:0000313" key="1">
    <source>
        <dbReference type="EMBL" id="CAX68180.1"/>
    </source>
</evidence>
<proteinExistence type="predicted"/>
<dbReference type="EMBL" id="FN298496">
    <property type="protein sequence ID" value="CAX68180.1"/>
    <property type="molecule type" value="Genomic_DNA"/>
</dbReference>
<dbReference type="AlphaFoldDB" id="F2Q983"/>
<organism evidence="1">
    <name type="scientific">Salmonella enterica I</name>
    <dbReference type="NCBI Taxonomy" id="59201"/>
    <lineage>
        <taxon>Bacteria</taxon>
        <taxon>Pseudomonadati</taxon>
        <taxon>Pseudomonadota</taxon>
        <taxon>Gammaproteobacteria</taxon>
        <taxon>Enterobacterales</taxon>
        <taxon>Enterobacteriaceae</taxon>
        <taxon>Salmonella</taxon>
    </lineage>
</organism>
<reference evidence="1" key="1">
    <citation type="submission" date="2009-04" db="EMBL/GenBank/DDBJ databases">
        <title>Novel enterobacterial integrative and conjugative elements (ICEs), including a mobilisable relateive of SPI-7.</title>
        <authorList>
            <person name="Seth-Smith H.M."/>
        </authorList>
    </citation>
    <scope>NUCLEOTIDE SEQUENCE</scope>
    <source>
        <strain evidence="1">5494-57</strain>
    </source>
</reference>